<dbReference type="SUPFAM" id="SSF55455">
    <property type="entry name" value="SRF-like"/>
    <property type="match status" value="2"/>
</dbReference>
<dbReference type="Pfam" id="PF01486">
    <property type="entry name" value="K-box"/>
    <property type="match status" value="1"/>
</dbReference>
<evidence type="ECO:0000313" key="8">
    <source>
        <dbReference type="EMBL" id="WMV57167.1"/>
    </source>
</evidence>
<dbReference type="PROSITE" id="PS50066">
    <property type="entry name" value="MADS_BOX_2"/>
    <property type="match status" value="2"/>
</dbReference>
<evidence type="ECO:0000313" key="9">
    <source>
        <dbReference type="Proteomes" id="UP001234989"/>
    </source>
</evidence>
<dbReference type="PROSITE" id="PS51297">
    <property type="entry name" value="K_BOX"/>
    <property type="match status" value="1"/>
</dbReference>
<organism evidence="8 9">
    <name type="scientific">Solanum verrucosum</name>
    <dbReference type="NCBI Taxonomy" id="315347"/>
    <lineage>
        <taxon>Eukaryota</taxon>
        <taxon>Viridiplantae</taxon>
        <taxon>Streptophyta</taxon>
        <taxon>Embryophyta</taxon>
        <taxon>Tracheophyta</taxon>
        <taxon>Spermatophyta</taxon>
        <taxon>Magnoliopsida</taxon>
        <taxon>eudicotyledons</taxon>
        <taxon>Gunneridae</taxon>
        <taxon>Pentapetalae</taxon>
        <taxon>asterids</taxon>
        <taxon>lamiids</taxon>
        <taxon>Solanales</taxon>
        <taxon>Solanaceae</taxon>
        <taxon>Solanoideae</taxon>
        <taxon>Solaneae</taxon>
        <taxon>Solanum</taxon>
    </lineage>
</organism>
<gene>
    <name evidence="8" type="ORF">MTR67_050552</name>
</gene>
<dbReference type="GO" id="GO:0045944">
    <property type="term" value="P:positive regulation of transcription by RNA polymerase II"/>
    <property type="evidence" value="ECO:0007669"/>
    <property type="project" value="InterPro"/>
</dbReference>
<name>A0AAF0ZYE3_SOLVR</name>
<dbReference type="GO" id="GO:0046983">
    <property type="term" value="F:protein dimerization activity"/>
    <property type="evidence" value="ECO:0007669"/>
    <property type="project" value="InterPro"/>
</dbReference>
<comment type="subcellular location">
    <subcellularLocation>
        <location evidence="1">Nucleus</location>
    </subcellularLocation>
</comment>
<keyword evidence="2" id="KW-0805">Transcription regulation</keyword>
<accession>A0AAF0ZYE3</accession>
<dbReference type="GO" id="GO:0005634">
    <property type="term" value="C:nucleus"/>
    <property type="evidence" value="ECO:0007669"/>
    <property type="project" value="UniProtKB-SubCell"/>
</dbReference>
<dbReference type="InterPro" id="IPR033896">
    <property type="entry name" value="MEF2-like_N"/>
</dbReference>
<dbReference type="InterPro" id="IPR050142">
    <property type="entry name" value="MADS-box/MEF2_TF"/>
</dbReference>
<dbReference type="InterPro" id="IPR036879">
    <property type="entry name" value="TF_MADSbox_sf"/>
</dbReference>
<feature type="domain" description="MADS-box" evidence="6">
    <location>
        <begin position="1"/>
        <end position="61"/>
    </location>
</feature>
<dbReference type="CDD" id="cd00265">
    <property type="entry name" value="MADS_MEF2_like"/>
    <property type="match status" value="1"/>
</dbReference>
<evidence type="ECO:0000259" key="6">
    <source>
        <dbReference type="PROSITE" id="PS50066"/>
    </source>
</evidence>
<evidence type="ECO:0000259" key="7">
    <source>
        <dbReference type="PROSITE" id="PS51297"/>
    </source>
</evidence>
<proteinExistence type="predicted"/>
<dbReference type="Pfam" id="PF00319">
    <property type="entry name" value="SRF-TF"/>
    <property type="match status" value="2"/>
</dbReference>
<dbReference type="PANTHER" id="PTHR48019">
    <property type="entry name" value="SERUM RESPONSE FACTOR HOMOLOG"/>
    <property type="match status" value="1"/>
</dbReference>
<feature type="domain" description="K-box" evidence="7">
    <location>
        <begin position="85"/>
        <end position="202"/>
    </location>
</feature>
<dbReference type="Proteomes" id="UP001234989">
    <property type="component" value="Chromosome 12"/>
</dbReference>
<dbReference type="PRINTS" id="PR00404">
    <property type="entry name" value="MADSDOMAIN"/>
</dbReference>
<evidence type="ECO:0000256" key="4">
    <source>
        <dbReference type="ARBA" id="ARBA00023163"/>
    </source>
</evidence>
<keyword evidence="4" id="KW-0804">Transcription</keyword>
<dbReference type="InterPro" id="IPR002487">
    <property type="entry name" value="TF_Kbox"/>
</dbReference>
<dbReference type="InterPro" id="IPR002100">
    <property type="entry name" value="TF_MADSbox"/>
</dbReference>
<sequence length="294" mass="33903">MGRRKVEIKRIQDKNCRQVAFCKRRKGLLKKAKEISVLCDVDVAVVIISNRGRLHEFSSNNSLTEILQRYESHVEAEKENSAEIQVPEHSKYSGFTTMGELLQTTERQLEETNDDGLAVTDLIHLENELQTALIQVRSRKTHLLLESAKGLHEKVRFHFHLHIPLHLQGSIDSLNFNSQIKEKLLQEEKKHLEDNIASIKKNREVNEMSTDFADFPAPHIICGQQRMTLNFLYESNRRKLEIKRIESKSCRQVAFCKRRNGLIKKAKDLSTLCDVDVAVVIISNRGSLHEFVII</sequence>
<keyword evidence="5" id="KW-0539">Nucleus</keyword>
<dbReference type="GO" id="GO:0000977">
    <property type="term" value="F:RNA polymerase II transcription regulatory region sequence-specific DNA binding"/>
    <property type="evidence" value="ECO:0007669"/>
    <property type="project" value="InterPro"/>
</dbReference>
<dbReference type="SMART" id="SM00432">
    <property type="entry name" value="MADS"/>
    <property type="match status" value="2"/>
</dbReference>
<dbReference type="GO" id="GO:0003700">
    <property type="term" value="F:DNA-binding transcription factor activity"/>
    <property type="evidence" value="ECO:0007669"/>
    <property type="project" value="InterPro"/>
</dbReference>
<keyword evidence="3" id="KW-0238">DNA-binding</keyword>
<evidence type="ECO:0000256" key="3">
    <source>
        <dbReference type="ARBA" id="ARBA00023125"/>
    </source>
</evidence>
<protein>
    <submittedName>
        <fullName evidence="8">Uncharacterized protein</fullName>
    </submittedName>
</protein>
<evidence type="ECO:0000256" key="1">
    <source>
        <dbReference type="ARBA" id="ARBA00004123"/>
    </source>
</evidence>
<dbReference type="Gene3D" id="3.40.1810.10">
    <property type="entry name" value="Transcription factor, MADS-box"/>
    <property type="match status" value="2"/>
</dbReference>
<reference evidence="8" key="1">
    <citation type="submission" date="2023-08" db="EMBL/GenBank/DDBJ databases">
        <title>A de novo genome assembly of Solanum verrucosum Schlechtendal, a Mexican diploid species geographically isolated from the other diploid A-genome species in potato relatives.</title>
        <authorList>
            <person name="Hosaka K."/>
        </authorList>
    </citation>
    <scope>NUCLEOTIDE SEQUENCE</scope>
    <source>
        <tissue evidence="8">Young leaves</tissue>
    </source>
</reference>
<evidence type="ECO:0000256" key="5">
    <source>
        <dbReference type="ARBA" id="ARBA00023242"/>
    </source>
</evidence>
<evidence type="ECO:0000256" key="2">
    <source>
        <dbReference type="ARBA" id="ARBA00023015"/>
    </source>
</evidence>
<feature type="domain" description="MADS-box" evidence="6">
    <location>
        <begin position="235"/>
        <end position="294"/>
    </location>
</feature>
<dbReference type="EMBL" id="CP133623">
    <property type="protein sequence ID" value="WMV57167.1"/>
    <property type="molecule type" value="Genomic_DNA"/>
</dbReference>
<keyword evidence="9" id="KW-1185">Reference proteome</keyword>
<dbReference type="AlphaFoldDB" id="A0AAF0ZYE3"/>